<protein>
    <recommendedName>
        <fullName evidence="3">STAS/SEC14 domain-containing protein</fullName>
    </recommendedName>
</protein>
<evidence type="ECO:0000313" key="1">
    <source>
        <dbReference type="EMBL" id="MFD2541040.1"/>
    </source>
</evidence>
<name>A0ABW5JZQ8_9FLAO</name>
<evidence type="ECO:0008006" key="3">
    <source>
        <dbReference type="Google" id="ProtNLM"/>
    </source>
</evidence>
<comment type="caution">
    <text evidence="1">The sequence shown here is derived from an EMBL/GenBank/DDBJ whole genome shotgun (WGS) entry which is preliminary data.</text>
</comment>
<dbReference type="RefSeq" id="WP_379900323.1">
    <property type="nucleotide sequence ID" value="NZ_JBHULM010000001.1"/>
</dbReference>
<accession>A0ABW5JZQ8</accession>
<keyword evidence="2" id="KW-1185">Reference proteome</keyword>
<evidence type="ECO:0000313" key="2">
    <source>
        <dbReference type="Proteomes" id="UP001597467"/>
    </source>
</evidence>
<gene>
    <name evidence="1" type="ORF">ACFSSB_01805</name>
</gene>
<sequence length="144" mass="17021">MKFEDSTISKKFTYTKKTLAFGEFYFMDTFIIAEMKQGIHLSWNKIVEMINLIHLHYGVNCKIAYISNKINSYSFDPNHWVYFFKHYDFLVASVSICYSEMNYINATLEKKFSSKSVKRSNSLEEAISWVLNLDEFKTNSLKLK</sequence>
<dbReference type="EMBL" id="JBHULM010000001">
    <property type="protein sequence ID" value="MFD2541040.1"/>
    <property type="molecule type" value="Genomic_DNA"/>
</dbReference>
<proteinExistence type="predicted"/>
<organism evidence="1 2">
    <name type="scientific">Lacinutrix gracilariae</name>
    <dbReference type="NCBI Taxonomy" id="1747198"/>
    <lineage>
        <taxon>Bacteria</taxon>
        <taxon>Pseudomonadati</taxon>
        <taxon>Bacteroidota</taxon>
        <taxon>Flavobacteriia</taxon>
        <taxon>Flavobacteriales</taxon>
        <taxon>Flavobacteriaceae</taxon>
        <taxon>Lacinutrix</taxon>
    </lineage>
</organism>
<dbReference type="Proteomes" id="UP001597467">
    <property type="component" value="Unassembled WGS sequence"/>
</dbReference>
<reference evidence="2" key="1">
    <citation type="journal article" date="2019" name="Int. J. Syst. Evol. Microbiol.">
        <title>The Global Catalogue of Microorganisms (GCM) 10K type strain sequencing project: providing services to taxonomists for standard genome sequencing and annotation.</title>
        <authorList>
            <consortium name="The Broad Institute Genomics Platform"/>
            <consortium name="The Broad Institute Genome Sequencing Center for Infectious Disease"/>
            <person name="Wu L."/>
            <person name="Ma J."/>
        </authorList>
    </citation>
    <scope>NUCLEOTIDE SEQUENCE [LARGE SCALE GENOMIC DNA]</scope>
    <source>
        <strain evidence="2">KCTC 42808</strain>
    </source>
</reference>